<comment type="caution">
    <text evidence="2">The sequence shown here is derived from an EMBL/GenBank/DDBJ whole genome shotgun (WGS) entry which is preliminary data.</text>
</comment>
<feature type="transmembrane region" description="Helical" evidence="1">
    <location>
        <begin position="99"/>
        <end position="120"/>
    </location>
</feature>
<evidence type="ECO:0000313" key="2">
    <source>
        <dbReference type="EMBL" id="GLC31497.1"/>
    </source>
</evidence>
<keyword evidence="1" id="KW-1133">Transmembrane helix</keyword>
<keyword evidence="1" id="KW-0812">Transmembrane</keyword>
<gene>
    <name evidence="2" type="ORF">bsdE14_29070</name>
</gene>
<sequence length="156" mass="17674">MRNQKSTAMFFSILPGAGHMYLGLQKQGIQIMALFFLTIFLNDWLHIGFFGIIIPIIWFYAMFDVREKAKSEIPPEDKDLDIITWLNSKSNSSQNTSKFLGIILIAVGCIALIDKIVFPILDTLISWNVRNYLQTGLVSLIFVALGIKLLLGSKKY</sequence>
<name>A0ABQ5N8B6_9CLOT</name>
<reference evidence="2 3" key="1">
    <citation type="journal article" date="2024" name="Int. J. Syst. Evol. Microbiol.">
        <title>Clostridium omnivorum sp. nov., isolated from anoxic soil under the treatment of reductive soil disinfestation.</title>
        <authorList>
            <person name="Ueki A."/>
            <person name="Tonouchi A."/>
            <person name="Kaku N."/>
            <person name="Honma S."/>
            <person name="Ueki K."/>
        </authorList>
    </citation>
    <scope>NUCLEOTIDE SEQUENCE [LARGE SCALE GENOMIC DNA]</scope>
    <source>
        <strain evidence="2 3">E14</strain>
    </source>
</reference>
<feature type="transmembrane region" description="Helical" evidence="1">
    <location>
        <begin position="132"/>
        <end position="151"/>
    </location>
</feature>
<dbReference type="RefSeq" id="WP_264850812.1">
    <property type="nucleotide sequence ID" value="NZ_BRXR01000001.1"/>
</dbReference>
<evidence type="ECO:0000256" key="1">
    <source>
        <dbReference type="SAM" id="Phobius"/>
    </source>
</evidence>
<dbReference type="Proteomes" id="UP001208567">
    <property type="component" value="Unassembled WGS sequence"/>
</dbReference>
<organism evidence="2 3">
    <name type="scientific">Clostridium omnivorum</name>
    <dbReference type="NCBI Taxonomy" id="1604902"/>
    <lineage>
        <taxon>Bacteria</taxon>
        <taxon>Bacillati</taxon>
        <taxon>Bacillota</taxon>
        <taxon>Clostridia</taxon>
        <taxon>Eubacteriales</taxon>
        <taxon>Clostridiaceae</taxon>
        <taxon>Clostridium</taxon>
    </lineage>
</organism>
<accession>A0ABQ5N8B6</accession>
<feature type="transmembrane region" description="Helical" evidence="1">
    <location>
        <begin position="7"/>
        <end position="24"/>
    </location>
</feature>
<keyword evidence="3" id="KW-1185">Reference proteome</keyword>
<protein>
    <recommendedName>
        <fullName evidence="4">TM2 domain-containing protein</fullName>
    </recommendedName>
</protein>
<keyword evidence="1" id="KW-0472">Membrane</keyword>
<evidence type="ECO:0008006" key="4">
    <source>
        <dbReference type="Google" id="ProtNLM"/>
    </source>
</evidence>
<proteinExistence type="predicted"/>
<evidence type="ECO:0000313" key="3">
    <source>
        <dbReference type="Proteomes" id="UP001208567"/>
    </source>
</evidence>
<dbReference type="EMBL" id="BRXR01000001">
    <property type="protein sequence ID" value="GLC31497.1"/>
    <property type="molecule type" value="Genomic_DNA"/>
</dbReference>
<feature type="transmembrane region" description="Helical" evidence="1">
    <location>
        <begin position="44"/>
        <end position="63"/>
    </location>
</feature>